<evidence type="ECO:0000313" key="7">
    <source>
        <dbReference type="EMBL" id="RGU89861.1"/>
    </source>
</evidence>
<evidence type="ECO:0000313" key="9">
    <source>
        <dbReference type="Proteomes" id="UP000265489"/>
    </source>
</evidence>
<reference evidence="9 10" key="1">
    <citation type="submission" date="2018-08" db="EMBL/GenBank/DDBJ databases">
        <title>A genome reference for cultivated species of the human gut microbiota.</title>
        <authorList>
            <person name="Zou Y."/>
            <person name="Xue W."/>
            <person name="Luo G."/>
        </authorList>
    </citation>
    <scope>NUCLEOTIDE SEQUENCE [LARGE SCALE GENOMIC DNA]</scope>
    <source>
        <strain evidence="7 9">AF15-20</strain>
        <strain evidence="8 10">AM42-13AC</strain>
    </source>
</reference>
<dbReference type="Gene3D" id="3.30.450.40">
    <property type="match status" value="1"/>
</dbReference>
<dbReference type="NCBIfam" id="TIGR00331">
    <property type="entry name" value="hrcA"/>
    <property type="match status" value="1"/>
</dbReference>
<evidence type="ECO:0000256" key="3">
    <source>
        <dbReference type="ARBA" id="ARBA00023016"/>
    </source>
</evidence>
<evidence type="ECO:0000256" key="1">
    <source>
        <dbReference type="ARBA" id="ARBA00022491"/>
    </source>
</evidence>
<name>A0A395WA85_9FIRM</name>
<keyword evidence="1 5" id="KW-0678">Repressor</keyword>
<gene>
    <name evidence="5 7" type="primary">hrcA</name>
    <name evidence="8" type="ORF">DW907_04320</name>
    <name evidence="7" type="ORF">DWW32_10125</name>
</gene>
<dbReference type="Proteomes" id="UP000265489">
    <property type="component" value="Unassembled WGS sequence"/>
</dbReference>
<keyword evidence="2 5" id="KW-0805">Transcription regulation</keyword>
<dbReference type="InterPro" id="IPR036388">
    <property type="entry name" value="WH-like_DNA-bd_sf"/>
</dbReference>
<dbReference type="SUPFAM" id="SSF55781">
    <property type="entry name" value="GAF domain-like"/>
    <property type="match status" value="1"/>
</dbReference>
<comment type="caution">
    <text evidence="7">The sequence shown here is derived from an EMBL/GenBank/DDBJ whole genome shotgun (WGS) entry which is preliminary data.</text>
</comment>
<dbReference type="EMBL" id="QSGD01000011">
    <property type="protein sequence ID" value="RHB08163.1"/>
    <property type="molecule type" value="Genomic_DNA"/>
</dbReference>
<dbReference type="Gene3D" id="3.30.390.60">
    <property type="entry name" value="Heat-inducible transcription repressor hrca homolog, domain 3"/>
    <property type="match status" value="1"/>
</dbReference>
<dbReference type="RefSeq" id="WP_003866149.1">
    <property type="nucleotide sequence ID" value="NZ_CABLCL010000126.1"/>
</dbReference>
<dbReference type="InterPro" id="IPR021153">
    <property type="entry name" value="HrcA_C"/>
</dbReference>
<comment type="similarity">
    <text evidence="5">Belongs to the HrcA family.</text>
</comment>
<evidence type="ECO:0000313" key="10">
    <source>
        <dbReference type="Proteomes" id="UP000285288"/>
    </source>
</evidence>
<dbReference type="GO" id="GO:0045892">
    <property type="term" value="P:negative regulation of DNA-templated transcription"/>
    <property type="evidence" value="ECO:0007669"/>
    <property type="project" value="UniProtKB-UniRule"/>
</dbReference>
<dbReference type="PIRSF" id="PIRSF005485">
    <property type="entry name" value="HrcA"/>
    <property type="match status" value="1"/>
</dbReference>
<dbReference type="GO" id="GO:0003677">
    <property type="term" value="F:DNA binding"/>
    <property type="evidence" value="ECO:0007669"/>
    <property type="project" value="InterPro"/>
</dbReference>
<dbReference type="Gene3D" id="1.10.10.10">
    <property type="entry name" value="Winged helix-like DNA-binding domain superfamily/Winged helix DNA-binding domain"/>
    <property type="match status" value="1"/>
</dbReference>
<feature type="domain" description="Heat-inducible transcription repressor HrcA C-terminal" evidence="6">
    <location>
        <begin position="104"/>
        <end position="320"/>
    </location>
</feature>
<evidence type="ECO:0000256" key="4">
    <source>
        <dbReference type="ARBA" id="ARBA00023163"/>
    </source>
</evidence>
<dbReference type="GeneID" id="66580119"/>
<organism evidence="7 9">
    <name type="scientific">Holdemanella biformis</name>
    <dbReference type="NCBI Taxonomy" id="1735"/>
    <lineage>
        <taxon>Bacteria</taxon>
        <taxon>Bacillati</taxon>
        <taxon>Bacillota</taxon>
        <taxon>Erysipelotrichia</taxon>
        <taxon>Erysipelotrichales</taxon>
        <taxon>Erysipelotrichaceae</taxon>
        <taxon>Holdemanella</taxon>
    </lineage>
</organism>
<dbReference type="InterPro" id="IPR002571">
    <property type="entry name" value="HrcA"/>
</dbReference>
<dbReference type="Pfam" id="PF01628">
    <property type="entry name" value="HrcA"/>
    <property type="match status" value="1"/>
</dbReference>
<dbReference type="AlphaFoldDB" id="A0A395WA85"/>
<dbReference type="SUPFAM" id="SSF46785">
    <property type="entry name" value="Winged helix' DNA-binding domain"/>
    <property type="match status" value="1"/>
</dbReference>
<accession>A0A395WA85</accession>
<dbReference type="PANTHER" id="PTHR34824:SF1">
    <property type="entry name" value="HEAT-INDUCIBLE TRANSCRIPTION REPRESSOR HRCA"/>
    <property type="match status" value="1"/>
</dbReference>
<dbReference type="InterPro" id="IPR023120">
    <property type="entry name" value="WHTH_transcript_rep_HrcA_IDD"/>
</dbReference>
<dbReference type="EMBL" id="QRYQ01000022">
    <property type="protein sequence ID" value="RGU89861.1"/>
    <property type="molecule type" value="Genomic_DNA"/>
</dbReference>
<dbReference type="InterPro" id="IPR036390">
    <property type="entry name" value="WH_DNA-bd_sf"/>
</dbReference>
<keyword evidence="3 5" id="KW-0346">Stress response</keyword>
<dbReference type="PANTHER" id="PTHR34824">
    <property type="entry name" value="HEAT-INDUCIBLE TRANSCRIPTION REPRESSOR HRCA"/>
    <property type="match status" value="1"/>
</dbReference>
<keyword evidence="4 5" id="KW-0804">Transcription</keyword>
<protein>
    <recommendedName>
        <fullName evidence="5">Heat-inducible transcription repressor HrcA</fullName>
    </recommendedName>
</protein>
<evidence type="ECO:0000313" key="8">
    <source>
        <dbReference type="EMBL" id="RHB08163.1"/>
    </source>
</evidence>
<sequence>MEITQRQKIIFKTIVEEFTRCAEPVGSKTLMELLDFPVSSATIRNEMATLEKLGLLEKTHTSSGRIPSQKGYRYYVEHLMEADLDVSTKNALQQVFSERHYSLEEVVQKSCDILSHMTNLTSVVLGPDSRHQTLQHVQLIPINNQSAVAIIVTDQGHTENKVFQFGTDVSMQDIQNCTDLLNDQLVGTPIENVVDKMKEIEPMMAAKLVRHEVLFEAFVSAFMRFATEKVAVSGRSNMLYQPEFSDINKLKQMMRILENGNLFHQWTDQEGNVAIQIGERNELLQIGDCSVLTTKFHYNSDEEGQLMVVGPNRMQYSKVVALMDYMSNVIEDVFGTDKNKGGANDEQRRK</sequence>
<proteinExistence type="inferred from homology"/>
<evidence type="ECO:0000256" key="2">
    <source>
        <dbReference type="ARBA" id="ARBA00023015"/>
    </source>
</evidence>
<dbReference type="HAMAP" id="MF_00081">
    <property type="entry name" value="HrcA"/>
    <property type="match status" value="1"/>
</dbReference>
<evidence type="ECO:0000259" key="6">
    <source>
        <dbReference type="Pfam" id="PF01628"/>
    </source>
</evidence>
<dbReference type="InterPro" id="IPR029016">
    <property type="entry name" value="GAF-like_dom_sf"/>
</dbReference>
<evidence type="ECO:0000256" key="5">
    <source>
        <dbReference type="HAMAP-Rule" id="MF_00081"/>
    </source>
</evidence>
<dbReference type="Proteomes" id="UP000285288">
    <property type="component" value="Unassembled WGS sequence"/>
</dbReference>
<comment type="function">
    <text evidence="5">Negative regulator of class I heat shock genes (grpE-dnaK-dnaJ and groELS operons). Prevents heat-shock induction of these operons.</text>
</comment>